<dbReference type="EMBL" id="BSXS01011305">
    <property type="protein sequence ID" value="GMF00192.1"/>
    <property type="molecule type" value="Genomic_DNA"/>
</dbReference>
<sequence>MTSITKIQQNPAKESRDLVNQAANETMNDFATIVKCAEKDKPVMFIEGDSTPTTELAGNMRELLSCTPTLERLLHGSPFDNVVDYANFLLDKLGNGFISHLVEENPIHIVGFSVENWVLFGEDQFDKVGFF</sequence>
<reference evidence="1" key="1">
    <citation type="submission" date="2023-04" db="EMBL/GenBank/DDBJ databases">
        <title>Ambrosiozyma monospora NBRC 10751.</title>
        <authorList>
            <person name="Ichikawa N."/>
            <person name="Sato H."/>
            <person name="Tonouchi N."/>
        </authorList>
    </citation>
    <scope>NUCLEOTIDE SEQUENCE</scope>
    <source>
        <strain evidence="1">NBRC 10751</strain>
    </source>
</reference>
<gene>
    <name evidence="1" type="ORF">Amon02_001094000</name>
</gene>
<accession>A0ACB5U2U9</accession>
<dbReference type="Proteomes" id="UP001165064">
    <property type="component" value="Unassembled WGS sequence"/>
</dbReference>
<name>A0ACB5U2U9_AMBMO</name>
<evidence type="ECO:0000313" key="2">
    <source>
        <dbReference type="Proteomes" id="UP001165064"/>
    </source>
</evidence>
<keyword evidence="2" id="KW-1185">Reference proteome</keyword>
<organism evidence="1 2">
    <name type="scientific">Ambrosiozyma monospora</name>
    <name type="common">Yeast</name>
    <name type="synonym">Endomycopsis monosporus</name>
    <dbReference type="NCBI Taxonomy" id="43982"/>
    <lineage>
        <taxon>Eukaryota</taxon>
        <taxon>Fungi</taxon>
        <taxon>Dikarya</taxon>
        <taxon>Ascomycota</taxon>
        <taxon>Saccharomycotina</taxon>
        <taxon>Pichiomycetes</taxon>
        <taxon>Pichiales</taxon>
        <taxon>Pichiaceae</taxon>
        <taxon>Ambrosiozyma</taxon>
    </lineage>
</organism>
<proteinExistence type="predicted"/>
<protein>
    <submittedName>
        <fullName evidence="1">Unnamed protein product</fullName>
    </submittedName>
</protein>
<comment type="caution">
    <text evidence="1">The sequence shown here is derived from an EMBL/GenBank/DDBJ whole genome shotgun (WGS) entry which is preliminary data.</text>
</comment>
<evidence type="ECO:0000313" key="1">
    <source>
        <dbReference type="EMBL" id="GMF00192.1"/>
    </source>
</evidence>